<proteinExistence type="predicted"/>
<dbReference type="InterPro" id="IPR036237">
    <property type="entry name" value="Xyl_isomerase-like_sf"/>
</dbReference>
<protein>
    <recommendedName>
        <fullName evidence="3">Sugar phosphate isomerase/epimerase</fullName>
    </recommendedName>
</protein>
<accession>A0ABV5WJF9</accession>
<name>A0ABV5WJF9_9BACI</name>
<organism evidence="1 2">
    <name type="scientific">Ectobacillus funiculus</name>
    <dbReference type="NCBI Taxonomy" id="137993"/>
    <lineage>
        <taxon>Bacteria</taxon>
        <taxon>Bacillati</taxon>
        <taxon>Bacillota</taxon>
        <taxon>Bacilli</taxon>
        <taxon>Bacillales</taxon>
        <taxon>Bacillaceae</taxon>
        <taxon>Ectobacillus</taxon>
    </lineage>
</organism>
<sequence length="70" mass="8385">MKKDTDRGYQLCLLREGDVPLQQMLQLLVENGYDGYFTLEWEKKWCPEIEEPEITFKQYVGFMKSSFARI</sequence>
<gene>
    <name evidence="1" type="ORF">ACFFMS_21035</name>
</gene>
<dbReference type="Proteomes" id="UP001589609">
    <property type="component" value="Unassembled WGS sequence"/>
</dbReference>
<dbReference type="EMBL" id="JBHMAF010000167">
    <property type="protein sequence ID" value="MFB9760769.1"/>
    <property type="molecule type" value="Genomic_DNA"/>
</dbReference>
<evidence type="ECO:0000313" key="1">
    <source>
        <dbReference type="EMBL" id="MFB9760769.1"/>
    </source>
</evidence>
<keyword evidence="2" id="KW-1185">Reference proteome</keyword>
<dbReference type="RefSeq" id="WP_379951048.1">
    <property type="nucleotide sequence ID" value="NZ_JBHMAF010000167.1"/>
</dbReference>
<reference evidence="1 2" key="1">
    <citation type="submission" date="2024-09" db="EMBL/GenBank/DDBJ databases">
        <authorList>
            <person name="Sun Q."/>
            <person name="Mori K."/>
        </authorList>
    </citation>
    <scope>NUCLEOTIDE SEQUENCE [LARGE SCALE GENOMIC DNA]</scope>
    <source>
        <strain evidence="1 2">JCM 11201</strain>
    </source>
</reference>
<comment type="caution">
    <text evidence="1">The sequence shown here is derived from an EMBL/GenBank/DDBJ whole genome shotgun (WGS) entry which is preliminary data.</text>
</comment>
<dbReference type="SUPFAM" id="SSF51658">
    <property type="entry name" value="Xylose isomerase-like"/>
    <property type="match status" value="1"/>
</dbReference>
<evidence type="ECO:0008006" key="3">
    <source>
        <dbReference type="Google" id="ProtNLM"/>
    </source>
</evidence>
<dbReference type="Gene3D" id="3.20.20.150">
    <property type="entry name" value="Divalent-metal-dependent TIM barrel enzymes"/>
    <property type="match status" value="1"/>
</dbReference>
<evidence type="ECO:0000313" key="2">
    <source>
        <dbReference type="Proteomes" id="UP001589609"/>
    </source>
</evidence>